<dbReference type="AlphaFoldDB" id="A0A1S3XSS9"/>
<dbReference type="PaxDb" id="4097-A0A1S3XSS9"/>
<dbReference type="Pfam" id="PF01764">
    <property type="entry name" value="Lipase_3"/>
    <property type="match status" value="1"/>
</dbReference>
<protein>
    <submittedName>
        <fullName evidence="11">Phospholipase A1-Igamma2, chloroplastic-like</fullName>
    </submittedName>
</protein>
<evidence type="ECO:0000256" key="7">
    <source>
        <dbReference type="ARBA" id="ARBA00022963"/>
    </source>
</evidence>
<keyword evidence="8" id="KW-0443">Lipid metabolism</keyword>
<evidence type="ECO:0000256" key="4">
    <source>
        <dbReference type="ARBA" id="ARBA00022640"/>
    </source>
</evidence>
<proteinExistence type="inferred from homology"/>
<dbReference type="CDD" id="cd00519">
    <property type="entry name" value="Lipase_3"/>
    <property type="match status" value="1"/>
</dbReference>
<dbReference type="GO" id="GO:0047714">
    <property type="term" value="F:galactolipase activity"/>
    <property type="evidence" value="ECO:0007669"/>
    <property type="project" value="UniProtKB-ARBA"/>
</dbReference>
<name>A0A1S3XSS9_TOBAC</name>
<dbReference type="SUPFAM" id="SSF53474">
    <property type="entry name" value="alpha/beta-Hydrolases"/>
    <property type="match status" value="1"/>
</dbReference>
<dbReference type="InterPro" id="IPR029058">
    <property type="entry name" value="AB_hydrolase_fold"/>
</dbReference>
<dbReference type="OrthoDB" id="438440at2759"/>
<dbReference type="GO" id="GO:0016042">
    <property type="term" value="P:lipid catabolic process"/>
    <property type="evidence" value="ECO:0007669"/>
    <property type="project" value="UniProtKB-KW"/>
</dbReference>
<dbReference type="GO" id="GO:0009507">
    <property type="term" value="C:chloroplast"/>
    <property type="evidence" value="ECO:0007669"/>
    <property type="project" value="UniProtKB-SubCell"/>
</dbReference>
<reference evidence="11" key="2">
    <citation type="submission" date="2025-08" db="UniProtKB">
        <authorList>
            <consortium name="RefSeq"/>
        </authorList>
    </citation>
    <scope>IDENTIFICATION</scope>
    <source>
        <tissue evidence="11">Leaf</tissue>
    </source>
</reference>
<evidence type="ECO:0000256" key="6">
    <source>
        <dbReference type="ARBA" id="ARBA00022946"/>
    </source>
</evidence>
<feature type="domain" description="Fungal lipase-type" evidence="9">
    <location>
        <begin position="57"/>
        <end position="160"/>
    </location>
</feature>
<dbReference type="OMA" id="EHIRFRI"/>
<reference evidence="10" key="1">
    <citation type="journal article" date="2014" name="Nat. Commun.">
        <title>The tobacco genome sequence and its comparison with those of tomato and potato.</title>
        <authorList>
            <person name="Sierro N."/>
            <person name="Battey J.N."/>
            <person name="Ouadi S."/>
            <person name="Bakaher N."/>
            <person name="Bovet L."/>
            <person name="Willig A."/>
            <person name="Goepfert S."/>
            <person name="Peitsch M.C."/>
            <person name="Ivanov N.V."/>
        </authorList>
    </citation>
    <scope>NUCLEOTIDE SEQUENCE [LARGE SCALE GENOMIC DNA]</scope>
</reference>
<evidence type="ECO:0000256" key="3">
    <source>
        <dbReference type="ARBA" id="ARBA00022528"/>
    </source>
</evidence>
<dbReference type="GO" id="GO:0008970">
    <property type="term" value="F:phospholipase A1 activity"/>
    <property type="evidence" value="ECO:0007669"/>
    <property type="project" value="UniProtKB-ARBA"/>
</dbReference>
<dbReference type="RefSeq" id="XP_016442934.1">
    <property type="nucleotide sequence ID" value="XM_016587448.1"/>
</dbReference>
<keyword evidence="3" id="KW-0150">Chloroplast</keyword>
<evidence type="ECO:0000256" key="8">
    <source>
        <dbReference type="ARBA" id="ARBA00023098"/>
    </source>
</evidence>
<comment type="subcellular location">
    <subcellularLocation>
        <location evidence="1">Plastid</location>
        <location evidence="1">Chloroplast</location>
    </subcellularLocation>
</comment>
<evidence type="ECO:0000256" key="1">
    <source>
        <dbReference type="ARBA" id="ARBA00004229"/>
    </source>
</evidence>
<dbReference type="InterPro" id="IPR002921">
    <property type="entry name" value="Fungal_lipase-type"/>
</dbReference>
<dbReference type="Gene3D" id="3.40.50.1820">
    <property type="entry name" value="alpha/beta hydrolase"/>
    <property type="match status" value="1"/>
</dbReference>
<gene>
    <name evidence="11" type="primary">LOC107768327</name>
</gene>
<sequence length="165" mass="18715">MYSMRAQLPVQLSRARQCTYGSVAALAVWSKNANWIGYVAISNDETSKRLGRRDITISWRGTVTRLEWIADLMDFLHPISSNKIPCPDPNVKVEYGFLDLYTDKDENCRYCKFSAREQILTEVKRLVEKYPNEKMSITVTGHSLGSALAILSAHDIVTNLESIII</sequence>
<organism evidence="10 11">
    <name type="scientific">Nicotiana tabacum</name>
    <name type="common">Common tobacco</name>
    <dbReference type="NCBI Taxonomy" id="4097"/>
    <lineage>
        <taxon>Eukaryota</taxon>
        <taxon>Viridiplantae</taxon>
        <taxon>Streptophyta</taxon>
        <taxon>Embryophyta</taxon>
        <taxon>Tracheophyta</taxon>
        <taxon>Spermatophyta</taxon>
        <taxon>Magnoliopsida</taxon>
        <taxon>eudicotyledons</taxon>
        <taxon>Gunneridae</taxon>
        <taxon>Pentapetalae</taxon>
        <taxon>asterids</taxon>
        <taxon>lamiids</taxon>
        <taxon>Solanales</taxon>
        <taxon>Solanaceae</taxon>
        <taxon>Nicotianoideae</taxon>
        <taxon>Nicotianeae</taxon>
        <taxon>Nicotiana</taxon>
    </lineage>
</organism>
<dbReference type="GeneID" id="107768327"/>
<evidence type="ECO:0000313" key="10">
    <source>
        <dbReference type="Proteomes" id="UP000790787"/>
    </source>
</evidence>
<accession>A0A1S3XSS9</accession>
<keyword evidence="4" id="KW-0934">Plastid</keyword>
<evidence type="ECO:0000259" key="9">
    <source>
        <dbReference type="Pfam" id="PF01764"/>
    </source>
</evidence>
<keyword evidence="5" id="KW-0378">Hydrolase</keyword>
<evidence type="ECO:0000256" key="2">
    <source>
        <dbReference type="ARBA" id="ARBA00010701"/>
    </source>
</evidence>
<dbReference type="Proteomes" id="UP000790787">
    <property type="component" value="Chromosome 20"/>
</dbReference>
<dbReference type="SMR" id="A0A1S3XSS9"/>
<dbReference type="KEGG" id="nta:107768327"/>
<dbReference type="PANTHER" id="PTHR31403:SF51">
    <property type="entry name" value="PHOSPHOLIPASE A1-IGAMMA2, CHLOROPLASTIC"/>
    <property type="match status" value="1"/>
</dbReference>
<evidence type="ECO:0000256" key="5">
    <source>
        <dbReference type="ARBA" id="ARBA00022801"/>
    </source>
</evidence>
<keyword evidence="7" id="KW-0442">Lipid degradation</keyword>
<dbReference type="PANTHER" id="PTHR31403">
    <property type="entry name" value="PHOSPHOLIPASE A1-IBETA2, CHLOROPLASTIC"/>
    <property type="match status" value="1"/>
</dbReference>
<evidence type="ECO:0000313" key="11">
    <source>
        <dbReference type="RefSeq" id="XP_016442934.1"/>
    </source>
</evidence>
<keyword evidence="6" id="KW-0809">Transit peptide</keyword>
<keyword evidence="10" id="KW-1185">Reference proteome</keyword>
<comment type="similarity">
    <text evidence="2">Belongs to the AB hydrolase superfamily. Lipase family.</text>
</comment>